<name>A0A6J6DGM3_9ZZZZ</name>
<sequence length="330" mass="35526">MGIIAVRPFRGGDMSEHIEYDSTLATVRRIGQSDLVVPPLALGTAVFGWTLPPAQSHAMLDRFLEFGGGLIDTAASYASGMSEHTIGSWMRERGARDNVLIATKVGRHADAPGLSARSIREGVDASLVRLQTDRIDLLYLHAEDPETPLGDSLLAVDELMKAGKVRALAASNFSLPALLEARILSSSGLPRIEAVAWEYSLLRRDIVTADATALLADLEMSLMPFFVLAHGYLGQFRDVKANPSTDDVRLRRAAAHVGRHSHAVLKVLDGIALSHGVDISAIALAWAISRHDVACASIGPESIAQLDGLMAARHINLSRHDLAELERVSL</sequence>
<dbReference type="Gene3D" id="3.20.20.100">
    <property type="entry name" value="NADP-dependent oxidoreductase domain"/>
    <property type="match status" value="1"/>
</dbReference>
<evidence type="ECO:0000313" key="2">
    <source>
        <dbReference type="EMBL" id="CAB4563287.1"/>
    </source>
</evidence>
<feature type="domain" description="NADP-dependent oxidoreductase" evidence="1">
    <location>
        <begin position="39"/>
        <end position="328"/>
    </location>
</feature>
<dbReference type="GO" id="GO:0005829">
    <property type="term" value="C:cytosol"/>
    <property type="evidence" value="ECO:0007669"/>
    <property type="project" value="TreeGrafter"/>
</dbReference>
<dbReference type="InterPro" id="IPR036812">
    <property type="entry name" value="NAD(P)_OxRdtase_dom_sf"/>
</dbReference>
<dbReference type="PANTHER" id="PTHR43364">
    <property type="entry name" value="NADH-SPECIFIC METHYLGLYOXAL REDUCTASE-RELATED"/>
    <property type="match status" value="1"/>
</dbReference>
<dbReference type="Pfam" id="PF00248">
    <property type="entry name" value="Aldo_ket_red"/>
    <property type="match status" value="1"/>
</dbReference>
<proteinExistence type="predicted"/>
<dbReference type="PANTHER" id="PTHR43364:SF6">
    <property type="entry name" value="OXIDOREDUCTASE-RELATED"/>
    <property type="match status" value="1"/>
</dbReference>
<accession>A0A6J6DGM3</accession>
<evidence type="ECO:0000259" key="1">
    <source>
        <dbReference type="Pfam" id="PF00248"/>
    </source>
</evidence>
<dbReference type="AlphaFoldDB" id="A0A6J6DGM3"/>
<organism evidence="2">
    <name type="scientific">freshwater metagenome</name>
    <dbReference type="NCBI Taxonomy" id="449393"/>
    <lineage>
        <taxon>unclassified sequences</taxon>
        <taxon>metagenomes</taxon>
        <taxon>ecological metagenomes</taxon>
    </lineage>
</organism>
<reference evidence="2" key="1">
    <citation type="submission" date="2020-05" db="EMBL/GenBank/DDBJ databases">
        <authorList>
            <person name="Chiriac C."/>
            <person name="Salcher M."/>
            <person name="Ghai R."/>
            <person name="Kavagutti S V."/>
        </authorList>
    </citation>
    <scope>NUCLEOTIDE SEQUENCE</scope>
</reference>
<dbReference type="EMBL" id="CAEZTD010000061">
    <property type="protein sequence ID" value="CAB4563287.1"/>
    <property type="molecule type" value="Genomic_DNA"/>
</dbReference>
<dbReference type="InterPro" id="IPR050523">
    <property type="entry name" value="AKR_Detox_Biosynth"/>
</dbReference>
<dbReference type="SUPFAM" id="SSF51430">
    <property type="entry name" value="NAD(P)-linked oxidoreductase"/>
    <property type="match status" value="1"/>
</dbReference>
<dbReference type="InterPro" id="IPR023210">
    <property type="entry name" value="NADP_OxRdtase_dom"/>
</dbReference>
<gene>
    <name evidence="2" type="ORF">UFOPK1591_00877</name>
</gene>
<protein>
    <submittedName>
        <fullName evidence="2">Unannotated protein</fullName>
    </submittedName>
</protein>